<gene>
    <name evidence="2" type="ORF">WJX72_002292</name>
</gene>
<dbReference type="AlphaFoldDB" id="A0AAW1R4U0"/>
<evidence type="ECO:0000313" key="2">
    <source>
        <dbReference type="EMBL" id="KAK9828828.1"/>
    </source>
</evidence>
<dbReference type="InterPro" id="IPR029058">
    <property type="entry name" value="AB_hydrolase_fold"/>
</dbReference>
<keyword evidence="3" id="KW-1185">Reference proteome</keyword>
<accession>A0AAW1R4U0</accession>
<sequence length="310" mass="34486">MTSAGSPNLETSRFWIPNNQVLLCAGSLELFRRQWTPTVVSSKAAVLLVHGFSWHSGYFNELADTLTQQGYVVHAFDLQGHGRSHTLYGIRGYIDRFSDLIEDVQLAKQQLAAQCKGLPLFIYGESMGALLLLLYAAEQGAASDLSGMVLAAPVVKVAEAVLPPKHLLLFLRLLAKAFPRLQVPTTELQDTYLAAFGDQELAKRSLQDPLVVFEGPTLRLLDETFAATDKLAADMRNIQVPLLIMHGLDDVRTDPANSRVLYDGIGSKTKELKLYPHMKHQLLQETTQNKRQVMQDLIDWMEERISQAAG</sequence>
<organism evidence="2 3">
    <name type="scientific">[Myrmecia] bisecta</name>
    <dbReference type="NCBI Taxonomy" id="41462"/>
    <lineage>
        <taxon>Eukaryota</taxon>
        <taxon>Viridiplantae</taxon>
        <taxon>Chlorophyta</taxon>
        <taxon>core chlorophytes</taxon>
        <taxon>Trebouxiophyceae</taxon>
        <taxon>Trebouxiales</taxon>
        <taxon>Trebouxiaceae</taxon>
        <taxon>Myrmecia</taxon>
    </lineage>
</organism>
<dbReference type="EMBL" id="JALJOR010000001">
    <property type="protein sequence ID" value="KAK9828828.1"/>
    <property type="molecule type" value="Genomic_DNA"/>
</dbReference>
<evidence type="ECO:0000259" key="1">
    <source>
        <dbReference type="Pfam" id="PF12146"/>
    </source>
</evidence>
<dbReference type="SUPFAM" id="SSF53474">
    <property type="entry name" value="alpha/beta-Hydrolases"/>
    <property type="match status" value="1"/>
</dbReference>
<dbReference type="Pfam" id="PF12146">
    <property type="entry name" value="Hydrolase_4"/>
    <property type="match status" value="1"/>
</dbReference>
<dbReference type="Proteomes" id="UP001489004">
    <property type="component" value="Unassembled WGS sequence"/>
</dbReference>
<dbReference type="InterPro" id="IPR051044">
    <property type="entry name" value="MAG_DAG_Lipase"/>
</dbReference>
<dbReference type="Gene3D" id="3.40.50.1820">
    <property type="entry name" value="alpha/beta hydrolase"/>
    <property type="match status" value="1"/>
</dbReference>
<name>A0AAW1R4U0_9CHLO</name>
<comment type="caution">
    <text evidence="2">The sequence shown here is derived from an EMBL/GenBank/DDBJ whole genome shotgun (WGS) entry which is preliminary data.</text>
</comment>
<protein>
    <recommendedName>
        <fullName evidence="1">Serine aminopeptidase S33 domain-containing protein</fullName>
    </recommendedName>
</protein>
<evidence type="ECO:0000313" key="3">
    <source>
        <dbReference type="Proteomes" id="UP001489004"/>
    </source>
</evidence>
<dbReference type="PANTHER" id="PTHR11614">
    <property type="entry name" value="PHOSPHOLIPASE-RELATED"/>
    <property type="match status" value="1"/>
</dbReference>
<proteinExistence type="predicted"/>
<reference evidence="2 3" key="1">
    <citation type="journal article" date="2024" name="Nat. Commun.">
        <title>Phylogenomics reveals the evolutionary origins of lichenization in chlorophyte algae.</title>
        <authorList>
            <person name="Puginier C."/>
            <person name="Libourel C."/>
            <person name="Otte J."/>
            <person name="Skaloud P."/>
            <person name="Haon M."/>
            <person name="Grisel S."/>
            <person name="Petersen M."/>
            <person name="Berrin J.G."/>
            <person name="Delaux P.M."/>
            <person name="Dal Grande F."/>
            <person name="Keller J."/>
        </authorList>
    </citation>
    <scope>NUCLEOTIDE SEQUENCE [LARGE SCALE GENOMIC DNA]</scope>
    <source>
        <strain evidence="2 3">SAG 2043</strain>
    </source>
</reference>
<dbReference type="InterPro" id="IPR022742">
    <property type="entry name" value="Hydrolase_4"/>
</dbReference>
<feature type="domain" description="Serine aminopeptidase S33" evidence="1">
    <location>
        <begin position="42"/>
        <end position="286"/>
    </location>
</feature>